<dbReference type="Pfam" id="PF26255">
    <property type="entry name" value="Viral_env_HRPV"/>
    <property type="match status" value="1"/>
</dbReference>
<dbReference type="EMBL" id="JBGNYA010000001">
    <property type="protein sequence ID" value="MFA1612424.1"/>
    <property type="molecule type" value="Genomic_DNA"/>
</dbReference>
<evidence type="ECO:0000259" key="1">
    <source>
        <dbReference type="Pfam" id="PF26255"/>
    </source>
</evidence>
<protein>
    <recommendedName>
        <fullName evidence="1">Envelope protein N-terminal domain-containing protein</fullName>
    </recommendedName>
</protein>
<evidence type="ECO:0000313" key="2">
    <source>
        <dbReference type="EMBL" id="MFA1612424.1"/>
    </source>
</evidence>
<name>A0ABD5MII3_9EURY</name>
<proteinExistence type="predicted"/>
<sequence length="493" mass="53361">MRHRFASVLMALLLITSGIAGSAGSAAALETCANSDYEEWAWSAVSFGLLDLQRCSDLPTVDGETATERKIDAYEDLVGSQAQAQQFDTVLDNSIEDSRNIAWMKAEAAIARAYKNGTSKAVAKSKARQAISAYYTKKQRNLISAWNTHVTNVNVTETNAENFSDIGSGFISWNAIGQTRGDYGGPVQRIDTVNVTLLNGSVVESRRIVFTYKWSNGPNGYTDRRVDEKVTALNSRNTTAPSAVNKPTTGVELTVSAPNSNFNDQIILDSTEYTDTAHQIEQYNNNLQDQANDLVNKTYEDFESGQINATDLLSRTNLMFQYGSAAANGTASYANILAATSAMGVPTPDLNNTGTMTISYQNANHTGMLFGNPPNGSWEVNKTYNPANFSDPVLFIREDGTRMQLDQNFTLDGAYTSAGKTKEVVKTVEYNYVTSNSSEVNQLIRDLGNLSREIDQRQMNNGAGGGAFGGSSKTVIAVVALAAAAMLLGRSDQ</sequence>
<keyword evidence="3" id="KW-1185">Reference proteome</keyword>
<gene>
    <name evidence="2" type="ORF">OS889_15620</name>
</gene>
<evidence type="ECO:0000313" key="3">
    <source>
        <dbReference type="Proteomes" id="UP001570511"/>
    </source>
</evidence>
<dbReference type="AlphaFoldDB" id="A0ABD5MII3"/>
<comment type="caution">
    <text evidence="2">The sequence shown here is derived from an EMBL/GenBank/DDBJ whole genome shotgun (WGS) entry which is preliminary data.</text>
</comment>
<reference evidence="2 3" key="1">
    <citation type="submission" date="2024-08" db="EMBL/GenBank/DDBJ databases">
        <title>Halobellus sp. MBLA0158 whole genome sequence.</title>
        <authorList>
            <person name="Hwang C.Y."/>
            <person name="Cho E.-S."/>
            <person name="Seo M.-J."/>
        </authorList>
    </citation>
    <scope>NUCLEOTIDE SEQUENCE [LARGE SCALE GENOMIC DNA]</scope>
    <source>
        <strain evidence="2 3">MBLA0158</strain>
    </source>
</reference>
<accession>A0ABD5MII3</accession>
<dbReference type="Proteomes" id="UP001570511">
    <property type="component" value="Unassembled WGS sequence"/>
</dbReference>
<dbReference type="RefSeq" id="WP_372391398.1">
    <property type="nucleotide sequence ID" value="NZ_JBGNYA010000001.1"/>
</dbReference>
<organism evidence="2 3">
    <name type="scientific">Halobellus rubicundus</name>
    <dbReference type="NCBI Taxonomy" id="2996466"/>
    <lineage>
        <taxon>Archaea</taxon>
        <taxon>Methanobacteriati</taxon>
        <taxon>Methanobacteriota</taxon>
        <taxon>Stenosarchaea group</taxon>
        <taxon>Halobacteria</taxon>
        <taxon>Halobacteriales</taxon>
        <taxon>Haloferacaceae</taxon>
        <taxon>Halobellus</taxon>
    </lineage>
</organism>
<dbReference type="InterPro" id="IPR058677">
    <property type="entry name" value="ORF4_N"/>
</dbReference>
<feature type="domain" description="Envelope protein N-terminal" evidence="1">
    <location>
        <begin position="61"/>
        <end position="344"/>
    </location>
</feature>